<keyword evidence="3 7" id="KW-0694">RNA-binding</keyword>
<dbReference type="PANTHER" id="PTHR12899:SF3">
    <property type="entry name" value="LARGE RIBOSOMAL SUBUNIT PROTEIN UL18M"/>
    <property type="match status" value="1"/>
</dbReference>
<dbReference type="InterPro" id="IPR057268">
    <property type="entry name" value="Ribosomal_L18"/>
</dbReference>
<dbReference type="CDD" id="cd00432">
    <property type="entry name" value="Ribosomal_L18_L5e"/>
    <property type="match status" value="1"/>
</dbReference>
<protein>
    <recommendedName>
        <fullName evidence="6 7">Large ribosomal subunit protein uL18</fullName>
    </recommendedName>
</protein>
<reference evidence="8 9" key="1">
    <citation type="journal article" date="2016" name="Nat. Commun.">
        <title>Thousands of microbial genomes shed light on interconnected biogeochemical processes in an aquifer system.</title>
        <authorList>
            <person name="Anantharaman K."/>
            <person name="Brown C.T."/>
            <person name="Hug L.A."/>
            <person name="Sharon I."/>
            <person name="Castelle C.J."/>
            <person name="Probst A.J."/>
            <person name="Thomas B.C."/>
            <person name="Singh A."/>
            <person name="Wilkins M.J."/>
            <person name="Karaoz U."/>
            <person name="Brodie E.L."/>
            <person name="Williams K.H."/>
            <person name="Hubbard S.S."/>
            <person name="Banfield J.F."/>
        </authorList>
    </citation>
    <scope>NUCLEOTIDE SEQUENCE [LARGE SCALE GENOMIC DNA]</scope>
</reference>
<dbReference type="SUPFAM" id="SSF53137">
    <property type="entry name" value="Translational machinery components"/>
    <property type="match status" value="1"/>
</dbReference>
<dbReference type="NCBIfam" id="TIGR00060">
    <property type="entry name" value="L18_bact"/>
    <property type="match status" value="1"/>
</dbReference>
<comment type="caution">
    <text evidence="8">The sequence shown here is derived from an EMBL/GenBank/DDBJ whole genome shotgun (WGS) entry which is preliminary data.</text>
</comment>
<evidence type="ECO:0000256" key="1">
    <source>
        <dbReference type="ARBA" id="ARBA00007116"/>
    </source>
</evidence>
<dbReference type="EMBL" id="MHQJ01000042">
    <property type="protein sequence ID" value="OHA00570.1"/>
    <property type="molecule type" value="Genomic_DNA"/>
</dbReference>
<dbReference type="InterPro" id="IPR004389">
    <property type="entry name" value="Ribosomal_uL18_bac-type"/>
</dbReference>
<comment type="subunit">
    <text evidence="7">Part of the 50S ribosomal subunit; part of the 5S rRNA/L5/L18/L25 subcomplex. Contacts the 5S and 23S rRNAs.</text>
</comment>
<name>A0A1G2KMA3_9BACT</name>
<comment type="similarity">
    <text evidence="1 7">Belongs to the universal ribosomal protein uL18 family.</text>
</comment>
<dbReference type="GO" id="GO:0003735">
    <property type="term" value="F:structural constituent of ribosome"/>
    <property type="evidence" value="ECO:0007669"/>
    <property type="project" value="InterPro"/>
</dbReference>
<organism evidence="8 9">
    <name type="scientific">Candidatus Sungbacteria bacterium RIFCSPHIGHO2_02_FULL_49_12</name>
    <dbReference type="NCBI Taxonomy" id="1802271"/>
    <lineage>
        <taxon>Bacteria</taxon>
        <taxon>Candidatus Sungiibacteriota</taxon>
    </lineage>
</organism>
<dbReference type="AlphaFoldDB" id="A0A1G2KMA3"/>
<evidence type="ECO:0000313" key="8">
    <source>
        <dbReference type="EMBL" id="OHA00570.1"/>
    </source>
</evidence>
<dbReference type="GO" id="GO:0006412">
    <property type="term" value="P:translation"/>
    <property type="evidence" value="ECO:0007669"/>
    <property type="project" value="UniProtKB-UniRule"/>
</dbReference>
<dbReference type="Proteomes" id="UP000177362">
    <property type="component" value="Unassembled WGS sequence"/>
</dbReference>
<dbReference type="HAMAP" id="MF_01337_B">
    <property type="entry name" value="Ribosomal_uL18_B"/>
    <property type="match status" value="1"/>
</dbReference>
<evidence type="ECO:0000256" key="2">
    <source>
        <dbReference type="ARBA" id="ARBA00022730"/>
    </source>
</evidence>
<evidence type="ECO:0000313" key="9">
    <source>
        <dbReference type="Proteomes" id="UP000177362"/>
    </source>
</evidence>
<evidence type="ECO:0000256" key="5">
    <source>
        <dbReference type="ARBA" id="ARBA00023274"/>
    </source>
</evidence>
<proteinExistence type="inferred from homology"/>
<keyword evidence="4 7" id="KW-0689">Ribosomal protein</keyword>
<dbReference type="FunFam" id="3.30.420.100:FF:000001">
    <property type="entry name" value="50S ribosomal protein L18"/>
    <property type="match status" value="1"/>
</dbReference>
<sequence length="124" mass="13730">MEISSKRKRAQLKVRARRTRLALPGRLCRLRLSVFRSGKHMYAQIIDDETARTLVSANDVQLGKAGGRKLQKGGIKIAELVGEAVAKAALEKKITQVVFDRGGYKYHGRVRALAEGARKAGLKF</sequence>
<keyword evidence="5 7" id="KW-0687">Ribonucleoprotein</keyword>
<dbReference type="GO" id="GO:0005840">
    <property type="term" value="C:ribosome"/>
    <property type="evidence" value="ECO:0007669"/>
    <property type="project" value="UniProtKB-KW"/>
</dbReference>
<dbReference type="PANTHER" id="PTHR12899">
    <property type="entry name" value="39S RIBOSOMAL PROTEIN L18, MITOCHONDRIAL"/>
    <property type="match status" value="1"/>
</dbReference>
<comment type="function">
    <text evidence="7">This is one of the proteins that bind and probably mediate the attachment of the 5S RNA into the large ribosomal subunit, where it forms part of the central protuberance.</text>
</comment>
<dbReference type="GO" id="GO:0008097">
    <property type="term" value="F:5S rRNA binding"/>
    <property type="evidence" value="ECO:0007669"/>
    <property type="project" value="TreeGrafter"/>
</dbReference>
<dbReference type="STRING" id="1802271.A3C11_02840"/>
<dbReference type="GO" id="GO:0005737">
    <property type="term" value="C:cytoplasm"/>
    <property type="evidence" value="ECO:0007669"/>
    <property type="project" value="UniProtKB-ARBA"/>
</dbReference>
<dbReference type="InterPro" id="IPR005484">
    <property type="entry name" value="Ribosomal_uL18_bac/plant/anim"/>
</dbReference>
<evidence type="ECO:0000256" key="4">
    <source>
        <dbReference type="ARBA" id="ARBA00022980"/>
    </source>
</evidence>
<keyword evidence="2 7" id="KW-0699">rRNA-binding</keyword>
<dbReference type="Pfam" id="PF00861">
    <property type="entry name" value="Ribosomal_L18p"/>
    <property type="match status" value="1"/>
</dbReference>
<gene>
    <name evidence="7" type="primary">rplR</name>
    <name evidence="8" type="ORF">A3C11_02840</name>
</gene>
<dbReference type="GO" id="GO:1990904">
    <property type="term" value="C:ribonucleoprotein complex"/>
    <property type="evidence" value="ECO:0007669"/>
    <property type="project" value="UniProtKB-KW"/>
</dbReference>
<evidence type="ECO:0000256" key="6">
    <source>
        <dbReference type="ARBA" id="ARBA00035197"/>
    </source>
</evidence>
<accession>A0A1G2KMA3</accession>
<evidence type="ECO:0000256" key="3">
    <source>
        <dbReference type="ARBA" id="ARBA00022884"/>
    </source>
</evidence>
<dbReference type="Gene3D" id="3.30.420.100">
    <property type="match status" value="1"/>
</dbReference>
<evidence type="ECO:0000256" key="7">
    <source>
        <dbReference type="HAMAP-Rule" id="MF_01337"/>
    </source>
</evidence>